<evidence type="ECO:0000259" key="8">
    <source>
        <dbReference type="Pfam" id="PF05504"/>
    </source>
</evidence>
<dbReference type="AlphaFoldDB" id="A0A927H4F7"/>
<evidence type="ECO:0000256" key="4">
    <source>
        <dbReference type="ARBA" id="ARBA00022729"/>
    </source>
</evidence>
<evidence type="ECO:0000256" key="5">
    <source>
        <dbReference type="ARBA" id="ARBA00023136"/>
    </source>
</evidence>
<dbReference type="Proteomes" id="UP000632125">
    <property type="component" value="Unassembled WGS sequence"/>
</dbReference>
<keyword evidence="7" id="KW-0449">Lipoprotein</keyword>
<organism evidence="10 11">
    <name type="scientific">Paenibacillus arenilitoris</name>
    <dbReference type="NCBI Taxonomy" id="2772299"/>
    <lineage>
        <taxon>Bacteria</taxon>
        <taxon>Bacillati</taxon>
        <taxon>Bacillota</taxon>
        <taxon>Bacilli</taxon>
        <taxon>Bacillales</taxon>
        <taxon>Paenibacillaceae</taxon>
        <taxon>Paenibacillus</taxon>
    </lineage>
</organism>
<comment type="similarity">
    <text evidence="2">Belongs to the GerABKC lipoprotein family.</text>
</comment>
<keyword evidence="3" id="KW-0309">Germination</keyword>
<dbReference type="InterPro" id="IPR038501">
    <property type="entry name" value="Spore_GerAC_C_sf"/>
</dbReference>
<dbReference type="Gene3D" id="3.30.300.210">
    <property type="entry name" value="Nutrient germinant receptor protein C, domain 3"/>
    <property type="match status" value="1"/>
</dbReference>
<comment type="subcellular location">
    <subcellularLocation>
        <location evidence="1">Membrane</location>
        <topology evidence="1">Lipid-anchor</topology>
    </subcellularLocation>
</comment>
<keyword evidence="4" id="KW-0732">Signal</keyword>
<dbReference type="PANTHER" id="PTHR35789:SF1">
    <property type="entry name" value="SPORE GERMINATION PROTEIN B3"/>
    <property type="match status" value="1"/>
</dbReference>
<dbReference type="Gene3D" id="6.20.190.10">
    <property type="entry name" value="Nutrient germinant receptor protein C, domain 1"/>
    <property type="match status" value="1"/>
</dbReference>
<keyword evidence="5" id="KW-0472">Membrane</keyword>
<dbReference type="NCBIfam" id="TIGR02887">
    <property type="entry name" value="spore_ger_x_C"/>
    <property type="match status" value="1"/>
</dbReference>
<dbReference type="Pfam" id="PF25198">
    <property type="entry name" value="Spore_GerAC_N"/>
    <property type="match status" value="1"/>
</dbReference>
<name>A0A927H4F7_9BACL</name>
<keyword evidence="6" id="KW-0564">Palmitate</keyword>
<dbReference type="GO" id="GO:0016020">
    <property type="term" value="C:membrane"/>
    <property type="evidence" value="ECO:0007669"/>
    <property type="project" value="UniProtKB-SubCell"/>
</dbReference>
<evidence type="ECO:0000259" key="9">
    <source>
        <dbReference type="Pfam" id="PF25198"/>
    </source>
</evidence>
<comment type="caution">
    <text evidence="10">The sequence shown here is derived from an EMBL/GenBank/DDBJ whole genome shotgun (WGS) entry which is preliminary data.</text>
</comment>
<sequence length="415" mass="45593">MSGHSAKGRLRGMAAMKVKAVLLLSACSILLGGCWDLRYLDKLGVVMALGVDVDPTGKQELRLTAQVVLAQNVAAESKGGIGGAPVTTFTETGNTMFEAIRKMSAKTSRRLFFSHTQMLIIGEKMARRGIYPLVDLIERNPDIRTDISVMVARGLKAEQLLQTTTQMESIPINQMHEMIEVNQESYGMNYVVEVNELIRMTGKGQQQAVLPSIRLEGRKEMRNKMDNLTRIPASAYPALSTLAAFKEGKLVDFLKPKESRGLAWLQDEVKSTIITLACPNSDGHLVVEVHDASRKYKVEREPDGMPLIKANLLVTGSIQEIMCPGVDVGNEGTIDEIGLLASGVVKSEAEAAIRKAQQSLRSDVLGWGLEVYLKEPAIWKRLEKDWERRFPEVASEVTCTANLIGSGVRGESIVK</sequence>
<evidence type="ECO:0000256" key="3">
    <source>
        <dbReference type="ARBA" id="ARBA00022544"/>
    </source>
</evidence>
<dbReference type="InterPro" id="IPR057336">
    <property type="entry name" value="GerAC_N"/>
</dbReference>
<dbReference type="RefSeq" id="WP_190859586.1">
    <property type="nucleotide sequence ID" value="NZ_JACXIY010000009.1"/>
</dbReference>
<dbReference type="Pfam" id="PF05504">
    <property type="entry name" value="Spore_GerAC"/>
    <property type="match status" value="1"/>
</dbReference>
<dbReference type="PROSITE" id="PS51257">
    <property type="entry name" value="PROKAR_LIPOPROTEIN"/>
    <property type="match status" value="1"/>
</dbReference>
<evidence type="ECO:0000256" key="1">
    <source>
        <dbReference type="ARBA" id="ARBA00004635"/>
    </source>
</evidence>
<dbReference type="InterPro" id="IPR008844">
    <property type="entry name" value="Spore_GerAC-like"/>
</dbReference>
<evidence type="ECO:0000256" key="2">
    <source>
        <dbReference type="ARBA" id="ARBA00007886"/>
    </source>
</evidence>
<dbReference type="InterPro" id="IPR046953">
    <property type="entry name" value="Spore_GerAC-like_C"/>
</dbReference>
<dbReference type="GO" id="GO:0009847">
    <property type="term" value="P:spore germination"/>
    <property type="evidence" value="ECO:0007669"/>
    <property type="project" value="InterPro"/>
</dbReference>
<dbReference type="EMBL" id="JACXIY010000009">
    <property type="protein sequence ID" value="MBD2868351.1"/>
    <property type="molecule type" value="Genomic_DNA"/>
</dbReference>
<feature type="domain" description="Spore germination protein N-terminal" evidence="9">
    <location>
        <begin position="38"/>
        <end position="214"/>
    </location>
</feature>
<evidence type="ECO:0000256" key="7">
    <source>
        <dbReference type="ARBA" id="ARBA00023288"/>
    </source>
</evidence>
<reference evidence="10" key="1">
    <citation type="submission" date="2020-09" db="EMBL/GenBank/DDBJ databases">
        <title>A novel bacterium of genus Paenibacillus, isolated from South China Sea.</title>
        <authorList>
            <person name="Huang H."/>
            <person name="Mo K."/>
            <person name="Hu Y."/>
        </authorList>
    </citation>
    <scope>NUCLEOTIDE SEQUENCE</scope>
    <source>
        <strain evidence="10">IB182493</strain>
    </source>
</reference>
<evidence type="ECO:0000313" key="11">
    <source>
        <dbReference type="Proteomes" id="UP000632125"/>
    </source>
</evidence>
<proteinExistence type="inferred from homology"/>
<evidence type="ECO:0000256" key="6">
    <source>
        <dbReference type="ARBA" id="ARBA00023139"/>
    </source>
</evidence>
<evidence type="ECO:0000313" key="10">
    <source>
        <dbReference type="EMBL" id="MBD2868351.1"/>
    </source>
</evidence>
<accession>A0A927H4F7</accession>
<gene>
    <name evidence="10" type="ORF">IDH41_07175</name>
</gene>
<keyword evidence="11" id="KW-1185">Reference proteome</keyword>
<feature type="domain" description="Spore germination GerAC-like C-terminal" evidence="8">
    <location>
        <begin position="242"/>
        <end position="407"/>
    </location>
</feature>
<protein>
    <submittedName>
        <fullName evidence="10">Ger(X)C family spore germination protein</fullName>
    </submittedName>
</protein>
<dbReference type="PANTHER" id="PTHR35789">
    <property type="entry name" value="SPORE GERMINATION PROTEIN B3"/>
    <property type="match status" value="1"/>
</dbReference>